<organism evidence="2">
    <name type="scientific">Hyperionvirus sp</name>
    <dbReference type="NCBI Taxonomy" id="2487770"/>
    <lineage>
        <taxon>Viruses</taxon>
        <taxon>Varidnaviria</taxon>
        <taxon>Bamfordvirae</taxon>
        <taxon>Nucleocytoviricota</taxon>
        <taxon>Megaviricetes</taxon>
        <taxon>Imitervirales</taxon>
        <taxon>Mimiviridae</taxon>
        <taxon>Klosneuvirinae</taxon>
    </lineage>
</organism>
<keyword evidence="1" id="KW-0175">Coiled coil</keyword>
<evidence type="ECO:0000313" key="2">
    <source>
        <dbReference type="EMBL" id="AYV84564.1"/>
    </source>
</evidence>
<gene>
    <name evidence="2" type="ORF">Hyperionvirus29_17</name>
</gene>
<dbReference type="EMBL" id="MK072411">
    <property type="protein sequence ID" value="AYV84564.1"/>
    <property type="molecule type" value="Genomic_DNA"/>
</dbReference>
<accession>A0A3G5AD70</accession>
<protein>
    <submittedName>
        <fullName evidence="2">Uncharacterized protein</fullName>
    </submittedName>
</protein>
<name>A0A3G5AD70_9VIRU</name>
<feature type="coiled-coil region" evidence="1">
    <location>
        <begin position="14"/>
        <end position="41"/>
    </location>
</feature>
<proteinExistence type="predicted"/>
<evidence type="ECO:0000256" key="1">
    <source>
        <dbReference type="SAM" id="Coils"/>
    </source>
</evidence>
<sequence>MVAIVIHYNNNIKTKALEQENAELKKEIQELKKLMKIEDEMLAGVETTSKKIYKKSKLDYKDFFEPDGKLKLKIK</sequence>
<reference evidence="2" key="1">
    <citation type="submission" date="2018-10" db="EMBL/GenBank/DDBJ databases">
        <title>Hidden diversity of soil giant viruses.</title>
        <authorList>
            <person name="Schulz F."/>
            <person name="Alteio L."/>
            <person name="Goudeau D."/>
            <person name="Ryan E.M."/>
            <person name="Malmstrom R.R."/>
            <person name="Blanchard J."/>
            <person name="Woyke T."/>
        </authorList>
    </citation>
    <scope>NUCLEOTIDE SEQUENCE</scope>
    <source>
        <strain evidence="2">HYV1</strain>
    </source>
</reference>